<reference evidence="2 3" key="1">
    <citation type="journal article" date="2009" name="Appl. Environ. Microbiol.">
        <title>Community genomic and proteomic analyses of chemoautotrophic iron-oxidizing "Leptospirillum rubarum" (Group II) and "Leptospirillum ferrodiazotrophum" (Group III) bacteria in acid mine drainage biofilms.</title>
        <authorList>
            <person name="Goltsman D.S."/>
            <person name="Denef V.J."/>
            <person name="Singer S.W."/>
            <person name="VerBerkmoes N.C."/>
            <person name="Lefsrud M."/>
            <person name="Mueller R.S."/>
            <person name="Dick G.J."/>
            <person name="Sun C.L."/>
            <person name="Wheeler K.E."/>
            <person name="Zemla A."/>
            <person name="Baker B.J."/>
            <person name="Hauser L."/>
            <person name="Land M."/>
            <person name="Shah M.B."/>
            <person name="Thelen M.P."/>
            <person name="Hettich R.L."/>
            <person name="Banfield J.F."/>
        </authorList>
    </citation>
    <scope>NUCLEOTIDE SEQUENCE [LARGE SCALE GENOMIC DNA]</scope>
</reference>
<keyword evidence="3" id="KW-1185">Reference proteome</keyword>
<dbReference type="EMBL" id="GG693852">
    <property type="protein sequence ID" value="EES53976.1"/>
    <property type="molecule type" value="Genomic_DNA"/>
</dbReference>
<organism evidence="2 3">
    <name type="scientific">Leptospirillum ferrodiazotrophum</name>
    <dbReference type="NCBI Taxonomy" id="412449"/>
    <lineage>
        <taxon>Bacteria</taxon>
        <taxon>Pseudomonadati</taxon>
        <taxon>Nitrospirota</taxon>
        <taxon>Nitrospiria</taxon>
        <taxon>Nitrospirales</taxon>
        <taxon>Nitrospiraceae</taxon>
        <taxon>Leptospirillum</taxon>
    </lineage>
</organism>
<evidence type="ECO:0000256" key="1">
    <source>
        <dbReference type="SAM" id="MobiDB-lite"/>
    </source>
</evidence>
<accession>C6HU48</accession>
<sequence length="146" mass="13980">MKTRKRAKSAGVLAGGIFVALSAISPVMAHSLGAPPPVHPPIHPAAIHGHPGGGANMGLAHMSPTPANFGQTVSGVASTQGQTISQDARSGMTGQALSAVAKQHGQMVSGVATGTTPAAPPPPPPGGAPPPPPPGGAPAPAPIPAP</sequence>
<feature type="region of interest" description="Disordered" evidence="1">
    <location>
        <begin position="48"/>
        <end position="146"/>
    </location>
</feature>
<feature type="compositionally biased region" description="Pro residues" evidence="1">
    <location>
        <begin position="118"/>
        <end position="146"/>
    </location>
</feature>
<evidence type="ECO:0000313" key="3">
    <source>
        <dbReference type="Proteomes" id="UP000009374"/>
    </source>
</evidence>
<proteinExistence type="predicted"/>
<dbReference type="AlphaFoldDB" id="C6HU48"/>
<feature type="compositionally biased region" description="Polar residues" evidence="1">
    <location>
        <begin position="65"/>
        <end position="96"/>
    </location>
</feature>
<gene>
    <name evidence="2" type="ORF">UBAL3_44810114</name>
</gene>
<dbReference type="Proteomes" id="UP000009374">
    <property type="component" value="Unassembled WGS sequence"/>
</dbReference>
<evidence type="ECO:0000313" key="2">
    <source>
        <dbReference type="EMBL" id="EES53976.1"/>
    </source>
</evidence>
<name>C6HU48_9BACT</name>
<protein>
    <submittedName>
        <fullName evidence="2">Uncharacterized protein</fullName>
    </submittedName>
</protein>